<dbReference type="STRING" id="1590841.A0A2R6QHC5"/>
<dbReference type="Pfam" id="PF00271">
    <property type="entry name" value="Helicase_C"/>
    <property type="match status" value="1"/>
</dbReference>
<protein>
    <submittedName>
        <fullName evidence="7">ATP-dependent helicase</fullName>
    </submittedName>
</protein>
<dbReference type="FunFam" id="3.40.50.300:FF:001137">
    <property type="entry name" value="DEAD/DEAH box helicase"/>
    <property type="match status" value="1"/>
</dbReference>
<dbReference type="InterPro" id="IPR001650">
    <property type="entry name" value="Helicase_C-like"/>
</dbReference>
<dbReference type="PANTHER" id="PTHR47957:SF3">
    <property type="entry name" value="ATP-DEPENDENT HELICASE HRQ1"/>
    <property type="match status" value="1"/>
</dbReference>
<dbReference type="GO" id="GO:0005524">
    <property type="term" value="F:ATP binding"/>
    <property type="evidence" value="ECO:0007669"/>
    <property type="project" value="UniProtKB-KW"/>
</dbReference>
<evidence type="ECO:0000259" key="6">
    <source>
        <dbReference type="PROSITE" id="PS51194"/>
    </source>
</evidence>
<gene>
    <name evidence="7" type="ORF">CEY00_Acc18374</name>
</gene>
<dbReference type="SUPFAM" id="SSF54236">
    <property type="entry name" value="Ubiquitin-like"/>
    <property type="match status" value="1"/>
</dbReference>
<dbReference type="FunCoup" id="A0A2R6QHC5">
    <property type="interactions" value="605"/>
</dbReference>
<dbReference type="Gramene" id="PSS08014">
    <property type="protein sequence ID" value="PSS08014"/>
    <property type="gene ID" value="CEY00_Acc18374"/>
</dbReference>
<dbReference type="InterPro" id="IPR011545">
    <property type="entry name" value="DEAD/DEAH_box_helicase_dom"/>
</dbReference>
<keyword evidence="7" id="KW-0378">Hydrolase</keyword>
<evidence type="ECO:0000256" key="3">
    <source>
        <dbReference type="SAM" id="MobiDB-lite"/>
    </source>
</evidence>
<evidence type="ECO:0000313" key="8">
    <source>
        <dbReference type="Proteomes" id="UP000241394"/>
    </source>
</evidence>
<feature type="domain" description="Helicase C-terminal" evidence="6">
    <location>
        <begin position="735"/>
        <end position="886"/>
    </location>
</feature>
<feature type="region of interest" description="Disordered" evidence="3">
    <location>
        <begin position="399"/>
        <end position="424"/>
    </location>
</feature>
<dbReference type="Gene3D" id="3.10.20.90">
    <property type="entry name" value="Phosphatidylinositol 3-kinase Catalytic Subunit, Chain A, domain 1"/>
    <property type="match status" value="1"/>
</dbReference>
<evidence type="ECO:0000259" key="5">
    <source>
        <dbReference type="PROSITE" id="PS51192"/>
    </source>
</evidence>
<dbReference type="PROSITE" id="PS51194">
    <property type="entry name" value="HELICASE_CTER"/>
    <property type="match status" value="1"/>
</dbReference>
<reference evidence="7 8" key="1">
    <citation type="submission" date="2017-07" db="EMBL/GenBank/DDBJ databases">
        <title>An improved, manually edited Actinidia chinensis var. chinensis (kiwifruit) genome highlights the challenges associated with draft genomes and gene prediction in plants.</title>
        <authorList>
            <person name="Pilkington S."/>
            <person name="Crowhurst R."/>
            <person name="Hilario E."/>
            <person name="Nardozza S."/>
            <person name="Fraser L."/>
            <person name="Peng Y."/>
            <person name="Gunaseelan K."/>
            <person name="Simpson R."/>
            <person name="Tahir J."/>
            <person name="Deroles S."/>
            <person name="Templeton K."/>
            <person name="Luo Z."/>
            <person name="Davy M."/>
            <person name="Cheng C."/>
            <person name="Mcneilage M."/>
            <person name="Scaglione D."/>
            <person name="Liu Y."/>
            <person name="Zhang Q."/>
            <person name="Datson P."/>
            <person name="De Silva N."/>
            <person name="Gardiner S."/>
            <person name="Bassett H."/>
            <person name="Chagne D."/>
            <person name="Mccallum J."/>
            <person name="Dzierzon H."/>
            <person name="Deng C."/>
            <person name="Wang Y.-Y."/>
            <person name="Barron N."/>
            <person name="Manako K."/>
            <person name="Bowen J."/>
            <person name="Foster T."/>
            <person name="Erridge Z."/>
            <person name="Tiffin H."/>
            <person name="Waite C."/>
            <person name="Davies K."/>
            <person name="Grierson E."/>
            <person name="Laing W."/>
            <person name="Kirk R."/>
            <person name="Chen X."/>
            <person name="Wood M."/>
            <person name="Montefiori M."/>
            <person name="Brummell D."/>
            <person name="Schwinn K."/>
            <person name="Catanach A."/>
            <person name="Fullerton C."/>
            <person name="Li D."/>
            <person name="Meiyalaghan S."/>
            <person name="Nieuwenhuizen N."/>
            <person name="Read N."/>
            <person name="Prakash R."/>
            <person name="Hunter D."/>
            <person name="Zhang H."/>
            <person name="Mckenzie M."/>
            <person name="Knabel M."/>
            <person name="Harris A."/>
            <person name="Allan A."/>
            <person name="Chen A."/>
            <person name="Janssen B."/>
            <person name="Plunkett B."/>
            <person name="Dwamena C."/>
            <person name="Voogd C."/>
            <person name="Leif D."/>
            <person name="Lafferty D."/>
            <person name="Souleyre E."/>
            <person name="Varkonyi-Gasic E."/>
            <person name="Gambi F."/>
            <person name="Hanley J."/>
            <person name="Yao J.-L."/>
            <person name="Cheung J."/>
            <person name="David K."/>
            <person name="Warren B."/>
            <person name="Marsh K."/>
            <person name="Snowden K."/>
            <person name="Lin-Wang K."/>
            <person name="Brian L."/>
            <person name="Martinez-Sanchez M."/>
            <person name="Wang M."/>
            <person name="Ileperuma N."/>
            <person name="Macnee N."/>
            <person name="Campin R."/>
            <person name="Mcatee P."/>
            <person name="Drummond R."/>
            <person name="Espley R."/>
            <person name="Ireland H."/>
            <person name="Wu R."/>
            <person name="Atkinson R."/>
            <person name="Karunairetnam S."/>
            <person name="Bulley S."/>
            <person name="Chunkath S."/>
            <person name="Hanley Z."/>
            <person name="Storey R."/>
            <person name="Thrimawithana A."/>
            <person name="Thomson S."/>
            <person name="David C."/>
            <person name="Testolin R."/>
        </authorList>
    </citation>
    <scope>NUCLEOTIDE SEQUENCE [LARGE SCALE GENOMIC DNA]</scope>
    <source>
        <strain evidence="8">cv. Red5</strain>
        <tissue evidence="7">Young leaf</tissue>
    </source>
</reference>
<keyword evidence="8" id="KW-1185">Reference proteome</keyword>
<dbReference type="Pfam" id="PF22982">
    <property type="entry name" value="WHD_HRQ1"/>
    <property type="match status" value="1"/>
</dbReference>
<sequence>MAESGRDREIQVRSLTGESVTVSISPDQTIRDLKLLLAQTFPSASNSPQFHLFLKGVKLDMQSKIITHSIEPEEFMVLVPYTKKDQQQTKQDNKTVTHLKDKNQFSDSKAADSAWSDMMHDLSFLRNITRENHRNVDSKSENSADTNEVAAVSSINWCSETKLKNRFRCDAQERNINDLIICILQSSEMAQLDQRNCKRLMQVLELVNCLSNLHSGNCMFKEAYLHGSNVNPYGNKNALCLCPSWLKTVMKAFYFLNIYSAYLQMRCEKITSACLKEALDQLDKFGLQVGIADVEHLSVLCPQVVRFVNDETAVENLLDALVIINSSVKQRHKVKSTSSTAQTCVPPLKSVYAIKKREVSFKTILCNAVKLLMHKNGNETEKFLSLEDLLMFVKEGGNNASRNEAKRPRRSKSAASSSHSIEDRCHETNPLLPVEMVEHLKRGIGACGQMVHVEEISARVANLVEIPIELSDNMKSSLNCIGITRLYSHQAESVRASLSGKNVVVATMTSSGKSLCYNLPVLEVLSQNLLACALYLFPTKALAQDQLRALLSMAKGFDTSLNIGIYDGDTRQADRMWLRDNARLLITNPDMLHMSILPFHGQFSRILSNLRFVVIDEAHAYKGAFGCHTALILRRLRRLCSHVYGSDPSFVFCTATSANPREHAIELANLRTMELIQNDGSPSSRKLFVLWNPPLYPKAVLKGTTNSIDTEESSNRNVIFRRSSPIMEVSCLFAEIVQHGLRCIAFCKTRKLCELVLCYTREILQETAPHLVNSVCAYRAGYIAEDRRRIESEFFSGNLCGVAATNALELGIDVGHIDVTLHLGFPGSIASLWQQAGRSGRREKASLAIYVAFEGPLDQYFMKFPQKLFRSPIECCHIDAQNQQVLERHLVCAAVEHPLSLLHDENYFGHGLKNAVMALKSKGFLSTDPSRDSSAEIWSYIGREKMPSHAVSIRAIETEKYKVIDKQKNEVLEEIEESRAFFQVYDGAVYMHQGKTYLVKELDISTKIAWCQVADLKYYTKTRDYTDVHVIGGDIAYPARISNIQFSRTTAQAHTCKVTTTWFGFYRIWRGSNQIFDTVDLLLPKYSYESQAVWIRVPQSIKAAVEIEKLSFRAGLHAAGHALLNVVPLYIICNSSDLASECVNPHDTRYVPERILLYDQHPGGTGISAQVQPLFTELLTAALELLTSCRCSGDTGCPNCVQSLSCHEYNEVLHKDTAIMIIKGVLDAEKSYFGELS</sequence>
<dbReference type="OrthoDB" id="18781at2759"/>
<dbReference type="PROSITE" id="PS50053">
    <property type="entry name" value="UBIQUITIN_2"/>
    <property type="match status" value="1"/>
</dbReference>
<feature type="domain" description="Ubiquitin-like" evidence="4">
    <location>
        <begin position="8"/>
        <end position="79"/>
    </location>
</feature>
<dbReference type="InterPro" id="IPR055227">
    <property type="entry name" value="HRQ1_WHD"/>
</dbReference>
<dbReference type="GO" id="GO:0036297">
    <property type="term" value="P:interstrand cross-link repair"/>
    <property type="evidence" value="ECO:0007669"/>
    <property type="project" value="EnsemblPlants"/>
</dbReference>
<dbReference type="PANTHER" id="PTHR47957">
    <property type="entry name" value="ATP-DEPENDENT HELICASE HRQ1"/>
    <property type="match status" value="1"/>
</dbReference>
<dbReference type="InterPro" id="IPR027417">
    <property type="entry name" value="P-loop_NTPase"/>
</dbReference>
<dbReference type="InterPro" id="IPR000626">
    <property type="entry name" value="Ubiquitin-like_dom"/>
</dbReference>
<dbReference type="CDD" id="cd17923">
    <property type="entry name" value="DEXHc_Hrq1-like"/>
    <property type="match status" value="1"/>
</dbReference>
<dbReference type="InterPro" id="IPR014001">
    <property type="entry name" value="Helicase_ATP-bd"/>
</dbReference>
<dbReference type="SMART" id="SM00487">
    <property type="entry name" value="DEXDc"/>
    <property type="match status" value="1"/>
</dbReference>
<evidence type="ECO:0000313" key="7">
    <source>
        <dbReference type="EMBL" id="PSS08014.1"/>
    </source>
</evidence>
<dbReference type="Gene3D" id="3.40.50.300">
    <property type="entry name" value="P-loop containing nucleotide triphosphate hydrolases"/>
    <property type="match status" value="2"/>
</dbReference>
<organism evidence="7 8">
    <name type="scientific">Actinidia chinensis var. chinensis</name>
    <name type="common">Chinese soft-hair kiwi</name>
    <dbReference type="NCBI Taxonomy" id="1590841"/>
    <lineage>
        <taxon>Eukaryota</taxon>
        <taxon>Viridiplantae</taxon>
        <taxon>Streptophyta</taxon>
        <taxon>Embryophyta</taxon>
        <taxon>Tracheophyta</taxon>
        <taxon>Spermatophyta</taxon>
        <taxon>Magnoliopsida</taxon>
        <taxon>eudicotyledons</taxon>
        <taxon>Gunneridae</taxon>
        <taxon>Pentapetalae</taxon>
        <taxon>asterids</taxon>
        <taxon>Ericales</taxon>
        <taxon>Actinidiaceae</taxon>
        <taxon>Actinidia</taxon>
    </lineage>
</organism>
<dbReference type="SUPFAM" id="SSF52540">
    <property type="entry name" value="P-loop containing nucleoside triphosphate hydrolases"/>
    <property type="match status" value="1"/>
</dbReference>
<dbReference type="GO" id="GO:0003676">
    <property type="term" value="F:nucleic acid binding"/>
    <property type="evidence" value="ECO:0007669"/>
    <property type="project" value="InterPro"/>
</dbReference>
<dbReference type="Pfam" id="PF09369">
    <property type="entry name" value="MZB"/>
    <property type="match status" value="1"/>
</dbReference>
<accession>A0A2R6QHC5</accession>
<keyword evidence="1" id="KW-0547">Nucleotide-binding</keyword>
<dbReference type="InParanoid" id="A0A2R6QHC5"/>
<feature type="domain" description="Helicase ATP-binding" evidence="5">
    <location>
        <begin position="494"/>
        <end position="675"/>
    </location>
</feature>
<dbReference type="PROSITE" id="PS51192">
    <property type="entry name" value="HELICASE_ATP_BIND_1"/>
    <property type="match status" value="1"/>
</dbReference>
<dbReference type="EMBL" id="NKQK01000016">
    <property type="protein sequence ID" value="PSS08014.1"/>
    <property type="molecule type" value="Genomic_DNA"/>
</dbReference>
<dbReference type="GO" id="GO:0006289">
    <property type="term" value="P:nucleotide-excision repair"/>
    <property type="evidence" value="ECO:0007669"/>
    <property type="project" value="TreeGrafter"/>
</dbReference>
<evidence type="ECO:0000256" key="1">
    <source>
        <dbReference type="ARBA" id="ARBA00022741"/>
    </source>
</evidence>
<comment type="caution">
    <text evidence="7">The sequence shown here is derived from an EMBL/GenBank/DDBJ whole genome shotgun (WGS) entry which is preliminary data.</text>
</comment>
<dbReference type="Pfam" id="PF00270">
    <property type="entry name" value="DEAD"/>
    <property type="match status" value="1"/>
</dbReference>
<dbReference type="Proteomes" id="UP000241394">
    <property type="component" value="Chromosome LG16"/>
</dbReference>
<dbReference type="SMART" id="SM00490">
    <property type="entry name" value="HELICc"/>
    <property type="match status" value="1"/>
</dbReference>
<keyword evidence="7" id="KW-0347">Helicase</keyword>
<dbReference type="AlphaFoldDB" id="A0A2R6QHC5"/>
<evidence type="ECO:0000259" key="4">
    <source>
        <dbReference type="PROSITE" id="PS50053"/>
    </source>
</evidence>
<dbReference type="GO" id="GO:0043138">
    <property type="term" value="F:3'-5' DNA helicase activity"/>
    <property type="evidence" value="ECO:0007669"/>
    <property type="project" value="TreeGrafter"/>
</dbReference>
<dbReference type="GO" id="GO:0005634">
    <property type="term" value="C:nucleus"/>
    <property type="evidence" value="ECO:0007669"/>
    <property type="project" value="TreeGrafter"/>
</dbReference>
<keyword evidence="2" id="KW-0067">ATP-binding</keyword>
<name>A0A2R6QHC5_ACTCC</name>
<dbReference type="CDD" id="cd18797">
    <property type="entry name" value="SF2_C_Hrq"/>
    <property type="match status" value="1"/>
</dbReference>
<evidence type="ECO:0000256" key="2">
    <source>
        <dbReference type="ARBA" id="ARBA00022840"/>
    </source>
</evidence>
<dbReference type="InterPro" id="IPR029071">
    <property type="entry name" value="Ubiquitin-like_domsf"/>
</dbReference>
<reference evidence="8" key="2">
    <citation type="journal article" date="2018" name="BMC Genomics">
        <title>A manually annotated Actinidia chinensis var. chinensis (kiwifruit) genome highlights the challenges associated with draft genomes and gene prediction in plants.</title>
        <authorList>
            <person name="Pilkington S.M."/>
            <person name="Crowhurst R."/>
            <person name="Hilario E."/>
            <person name="Nardozza S."/>
            <person name="Fraser L."/>
            <person name="Peng Y."/>
            <person name="Gunaseelan K."/>
            <person name="Simpson R."/>
            <person name="Tahir J."/>
            <person name="Deroles S.C."/>
            <person name="Templeton K."/>
            <person name="Luo Z."/>
            <person name="Davy M."/>
            <person name="Cheng C."/>
            <person name="McNeilage M."/>
            <person name="Scaglione D."/>
            <person name="Liu Y."/>
            <person name="Zhang Q."/>
            <person name="Datson P."/>
            <person name="De Silva N."/>
            <person name="Gardiner S.E."/>
            <person name="Bassett H."/>
            <person name="Chagne D."/>
            <person name="McCallum J."/>
            <person name="Dzierzon H."/>
            <person name="Deng C."/>
            <person name="Wang Y.Y."/>
            <person name="Barron L."/>
            <person name="Manako K."/>
            <person name="Bowen J."/>
            <person name="Foster T.M."/>
            <person name="Erridge Z.A."/>
            <person name="Tiffin H."/>
            <person name="Waite C.N."/>
            <person name="Davies K.M."/>
            <person name="Grierson E.P."/>
            <person name="Laing W.A."/>
            <person name="Kirk R."/>
            <person name="Chen X."/>
            <person name="Wood M."/>
            <person name="Montefiori M."/>
            <person name="Brummell D.A."/>
            <person name="Schwinn K.E."/>
            <person name="Catanach A."/>
            <person name="Fullerton C."/>
            <person name="Li D."/>
            <person name="Meiyalaghan S."/>
            <person name="Nieuwenhuizen N."/>
            <person name="Read N."/>
            <person name="Prakash R."/>
            <person name="Hunter D."/>
            <person name="Zhang H."/>
            <person name="McKenzie M."/>
            <person name="Knabel M."/>
            <person name="Harris A."/>
            <person name="Allan A.C."/>
            <person name="Gleave A."/>
            <person name="Chen A."/>
            <person name="Janssen B.J."/>
            <person name="Plunkett B."/>
            <person name="Ampomah-Dwamena C."/>
            <person name="Voogd C."/>
            <person name="Leif D."/>
            <person name="Lafferty D."/>
            <person name="Souleyre E.J.F."/>
            <person name="Varkonyi-Gasic E."/>
            <person name="Gambi F."/>
            <person name="Hanley J."/>
            <person name="Yao J.L."/>
            <person name="Cheung J."/>
            <person name="David K.M."/>
            <person name="Warren B."/>
            <person name="Marsh K."/>
            <person name="Snowden K.C."/>
            <person name="Lin-Wang K."/>
            <person name="Brian L."/>
            <person name="Martinez-Sanchez M."/>
            <person name="Wang M."/>
            <person name="Ileperuma N."/>
            <person name="Macnee N."/>
            <person name="Campin R."/>
            <person name="McAtee P."/>
            <person name="Drummond R.S.M."/>
            <person name="Espley R.V."/>
            <person name="Ireland H.S."/>
            <person name="Wu R."/>
            <person name="Atkinson R.G."/>
            <person name="Karunairetnam S."/>
            <person name="Bulley S."/>
            <person name="Chunkath S."/>
            <person name="Hanley Z."/>
            <person name="Storey R."/>
            <person name="Thrimawithana A.H."/>
            <person name="Thomson S."/>
            <person name="David C."/>
            <person name="Testolin R."/>
            <person name="Huang H."/>
            <person name="Hellens R.P."/>
            <person name="Schaffer R.J."/>
        </authorList>
    </citation>
    <scope>NUCLEOTIDE SEQUENCE [LARGE SCALE GENOMIC DNA]</scope>
    <source>
        <strain evidence="8">cv. Red5</strain>
    </source>
</reference>
<proteinExistence type="predicted"/>
<dbReference type="CDD" id="cd17039">
    <property type="entry name" value="Ubl_ubiquitin_like"/>
    <property type="match status" value="1"/>
</dbReference>
<dbReference type="InterPro" id="IPR018973">
    <property type="entry name" value="MZB"/>
</dbReference>
<dbReference type="OMA" id="GAVHLHQ"/>